<dbReference type="FunFam" id="3.30.160.60:FF:000184">
    <property type="entry name" value="Zinc finger protein 333"/>
    <property type="match status" value="1"/>
</dbReference>
<dbReference type="OrthoDB" id="6077919at2759"/>
<keyword evidence="3 5" id="KW-0863">Zinc-finger</keyword>
<dbReference type="GO" id="GO:0000978">
    <property type="term" value="F:RNA polymerase II cis-regulatory region sequence-specific DNA binding"/>
    <property type="evidence" value="ECO:0007669"/>
    <property type="project" value="TreeGrafter"/>
</dbReference>
<dbReference type="PROSITE" id="PS00028">
    <property type="entry name" value="ZINC_FINGER_C2H2_1"/>
    <property type="match status" value="1"/>
</dbReference>
<protein>
    <submittedName>
        <fullName evidence="8">Transcription factor</fullName>
    </submittedName>
</protein>
<evidence type="ECO:0000256" key="4">
    <source>
        <dbReference type="ARBA" id="ARBA00022833"/>
    </source>
</evidence>
<evidence type="ECO:0000256" key="5">
    <source>
        <dbReference type="PROSITE-ProRule" id="PRU00042"/>
    </source>
</evidence>
<proteinExistence type="predicted"/>
<dbReference type="Pfam" id="PF00096">
    <property type="entry name" value="zf-C2H2"/>
    <property type="match status" value="2"/>
</dbReference>
<dbReference type="GO" id="GO:0031519">
    <property type="term" value="C:PcG protein complex"/>
    <property type="evidence" value="ECO:0007669"/>
    <property type="project" value="TreeGrafter"/>
</dbReference>
<dbReference type="GO" id="GO:0005667">
    <property type="term" value="C:transcription regulator complex"/>
    <property type="evidence" value="ECO:0007669"/>
    <property type="project" value="TreeGrafter"/>
</dbReference>
<dbReference type="Gene3D" id="3.30.160.60">
    <property type="entry name" value="Classic Zinc Finger"/>
    <property type="match status" value="2"/>
</dbReference>
<dbReference type="Proteomes" id="UP000230002">
    <property type="component" value="Unassembled WGS sequence"/>
</dbReference>
<evidence type="ECO:0000256" key="3">
    <source>
        <dbReference type="ARBA" id="ARBA00022771"/>
    </source>
</evidence>
<dbReference type="GO" id="GO:0008270">
    <property type="term" value="F:zinc ion binding"/>
    <property type="evidence" value="ECO:0007669"/>
    <property type="project" value="UniProtKB-KW"/>
</dbReference>
<dbReference type="EMBL" id="AYKW01000002">
    <property type="protein sequence ID" value="PIL36201.1"/>
    <property type="molecule type" value="Genomic_DNA"/>
</dbReference>
<dbReference type="SMART" id="SM00355">
    <property type="entry name" value="ZnF_C2H2"/>
    <property type="match status" value="2"/>
</dbReference>
<comment type="caution">
    <text evidence="8">The sequence shown here is derived from an EMBL/GenBank/DDBJ whole genome shotgun (WGS) entry which is preliminary data.</text>
</comment>
<dbReference type="InterPro" id="IPR036236">
    <property type="entry name" value="Znf_C2H2_sf"/>
</dbReference>
<organism evidence="8 9">
    <name type="scientific">Ganoderma sinense ZZ0214-1</name>
    <dbReference type="NCBI Taxonomy" id="1077348"/>
    <lineage>
        <taxon>Eukaryota</taxon>
        <taxon>Fungi</taxon>
        <taxon>Dikarya</taxon>
        <taxon>Basidiomycota</taxon>
        <taxon>Agaricomycotina</taxon>
        <taxon>Agaricomycetes</taxon>
        <taxon>Polyporales</taxon>
        <taxon>Polyporaceae</taxon>
        <taxon>Ganoderma</taxon>
    </lineage>
</organism>
<dbReference type="GO" id="GO:0000785">
    <property type="term" value="C:chromatin"/>
    <property type="evidence" value="ECO:0007669"/>
    <property type="project" value="TreeGrafter"/>
</dbReference>
<evidence type="ECO:0000313" key="8">
    <source>
        <dbReference type="EMBL" id="PIL36201.1"/>
    </source>
</evidence>
<feature type="compositionally biased region" description="Acidic residues" evidence="6">
    <location>
        <begin position="182"/>
        <end position="191"/>
    </location>
</feature>
<evidence type="ECO:0000313" key="9">
    <source>
        <dbReference type="Proteomes" id="UP000230002"/>
    </source>
</evidence>
<accession>A0A2G8SQZ3</accession>
<feature type="region of interest" description="Disordered" evidence="6">
    <location>
        <begin position="1"/>
        <end position="84"/>
    </location>
</feature>
<reference evidence="8 9" key="1">
    <citation type="journal article" date="2015" name="Sci. Rep.">
        <title>Chromosome-level genome map provides insights into diverse defense mechanisms in the medicinal fungus Ganoderma sinense.</title>
        <authorList>
            <person name="Zhu Y."/>
            <person name="Xu J."/>
            <person name="Sun C."/>
            <person name="Zhou S."/>
            <person name="Xu H."/>
            <person name="Nelson D.R."/>
            <person name="Qian J."/>
            <person name="Song J."/>
            <person name="Luo H."/>
            <person name="Xiang L."/>
            <person name="Li Y."/>
            <person name="Xu Z."/>
            <person name="Ji A."/>
            <person name="Wang L."/>
            <person name="Lu S."/>
            <person name="Hayward A."/>
            <person name="Sun W."/>
            <person name="Li X."/>
            <person name="Schwartz D.C."/>
            <person name="Wang Y."/>
            <person name="Chen S."/>
        </authorList>
    </citation>
    <scope>NUCLEOTIDE SEQUENCE [LARGE SCALE GENOMIC DNA]</scope>
    <source>
        <strain evidence="8 9">ZZ0214-1</strain>
    </source>
</reference>
<dbReference type="PANTHER" id="PTHR14003:SF20">
    <property type="entry name" value="FINGER DOMAIN PROTEIN, PUTATIVE (AFU_ORTHOLOGUE AFUA_4G10380)-RELATED"/>
    <property type="match status" value="1"/>
</dbReference>
<dbReference type="STRING" id="1077348.A0A2G8SQZ3"/>
<keyword evidence="1" id="KW-0479">Metal-binding</keyword>
<evidence type="ECO:0000256" key="6">
    <source>
        <dbReference type="SAM" id="MobiDB-lite"/>
    </source>
</evidence>
<sequence>MSRGASSPAPPGYAPGTPRSFPAYPDHQQPASSHHPRGSSDPASYPAYAQGVPHPSVQCYPHGYPPQYAQPNHPRTPIPTGSYPYAGAPTVAHPGMGMGMVGPPGPQHQPYPGADQTMGDRSSTSRYECSYCGKGFTRPSSLRIHINTHTGEKRCGRSFSVQSNMRRHARVHTRGTDAAGGDLEEMSEGSQEEYGSSEGSSPNSQKK</sequence>
<dbReference type="PROSITE" id="PS50157">
    <property type="entry name" value="ZINC_FINGER_C2H2_2"/>
    <property type="match status" value="2"/>
</dbReference>
<feature type="domain" description="C2H2-type" evidence="7">
    <location>
        <begin position="127"/>
        <end position="154"/>
    </location>
</feature>
<gene>
    <name evidence="8" type="ORF">GSI_01862</name>
</gene>
<dbReference type="InterPro" id="IPR013087">
    <property type="entry name" value="Znf_C2H2_type"/>
</dbReference>
<evidence type="ECO:0000256" key="1">
    <source>
        <dbReference type="ARBA" id="ARBA00022723"/>
    </source>
</evidence>
<evidence type="ECO:0000259" key="7">
    <source>
        <dbReference type="PROSITE" id="PS50157"/>
    </source>
</evidence>
<name>A0A2G8SQZ3_9APHY</name>
<dbReference type="GO" id="GO:0000981">
    <property type="term" value="F:DNA-binding transcription factor activity, RNA polymerase II-specific"/>
    <property type="evidence" value="ECO:0007669"/>
    <property type="project" value="TreeGrafter"/>
</dbReference>
<evidence type="ECO:0000256" key="2">
    <source>
        <dbReference type="ARBA" id="ARBA00022737"/>
    </source>
</evidence>
<feature type="compositionally biased region" description="Low complexity" evidence="6">
    <location>
        <begin position="192"/>
        <end position="201"/>
    </location>
</feature>
<dbReference type="AlphaFoldDB" id="A0A2G8SQZ3"/>
<keyword evidence="9" id="KW-1185">Reference proteome</keyword>
<feature type="domain" description="C2H2-type" evidence="7">
    <location>
        <begin position="155"/>
        <end position="177"/>
    </location>
</feature>
<feature type="region of interest" description="Disordered" evidence="6">
    <location>
        <begin position="157"/>
        <end position="207"/>
    </location>
</feature>
<keyword evidence="4" id="KW-0862">Zinc</keyword>
<dbReference type="PANTHER" id="PTHR14003">
    <property type="entry name" value="TRANSCRIPTIONAL REPRESSOR PROTEIN YY"/>
    <property type="match status" value="1"/>
</dbReference>
<keyword evidence="2" id="KW-0677">Repeat</keyword>
<dbReference type="SUPFAM" id="SSF57667">
    <property type="entry name" value="beta-beta-alpha zinc fingers"/>
    <property type="match status" value="1"/>
</dbReference>